<dbReference type="AlphaFoldDB" id="A0A974P670"/>
<accession>A0A974P670</accession>
<sequence length="110" mass="11579">MTTSETLILRAALELDAAADRAARAIPPVWPLASSVAVNPFLGQADENLATVGARLARVAGVAVTMPRNWYQERIASGVITDGDLSEALAGALERRVLRASPRSSPPPMC</sequence>
<reference evidence="1" key="1">
    <citation type="submission" date="2021-01" db="EMBL/GenBank/DDBJ databases">
        <title>Genome sequence of Phenylobacterium sp. 20VBR1 isolated from a valley glaceir, Ny-Alesund, Svalbard.</title>
        <authorList>
            <person name="Thomas F.A."/>
            <person name="Krishnan K.P."/>
            <person name="Sinha R.K."/>
        </authorList>
    </citation>
    <scope>NUCLEOTIDE SEQUENCE</scope>
    <source>
        <strain evidence="1">20VBR1</strain>
    </source>
</reference>
<name>A0A974P670_9CAUL</name>
<evidence type="ECO:0000313" key="1">
    <source>
        <dbReference type="EMBL" id="QQZ51149.1"/>
    </source>
</evidence>
<gene>
    <name evidence="1" type="ORF">JKL49_08470</name>
</gene>
<organism evidence="1">
    <name type="scientific">Phenylobacterium glaciei</name>
    <dbReference type="NCBI Taxonomy" id="2803784"/>
    <lineage>
        <taxon>Bacteria</taxon>
        <taxon>Pseudomonadati</taxon>
        <taxon>Pseudomonadota</taxon>
        <taxon>Alphaproteobacteria</taxon>
        <taxon>Caulobacterales</taxon>
        <taxon>Caulobacteraceae</taxon>
        <taxon>Phenylobacterium</taxon>
    </lineage>
</organism>
<proteinExistence type="predicted"/>
<dbReference type="EMBL" id="CP068570">
    <property type="protein sequence ID" value="QQZ51149.1"/>
    <property type="molecule type" value="Genomic_DNA"/>
</dbReference>
<protein>
    <submittedName>
        <fullName evidence="1">DUF2309 family protein</fullName>
    </submittedName>
</protein>
<dbReference type="Pfam" id="PF10070">
    <property type="entry name" value="DabA"/>
    <property type="match status" value="1"/>
</dbReference>
<dbReference type="InterPro" id="IPR018752">
    <property type="entry name" value="DabA"/>
</dbReference>